<keyword evidence="2" id="KW-0805">Transcription regulation</keyword>
<dbReference type="SMART" id="SM00353">
    <property type="entry name" value="HLH"/>
    <property type="match status" value="1"/>
</dbReference>
<feature type="region of interest" description="Disordered" evidence="6">
    <location>
        <begin position="1"/>
        <end position="29"/>
    </location>
</feature>
<dbReference type="Pfam" id="PF00010">
    <property type="entry name" value="HLH"/>
    <property type="match status" value="1"/>
</dbReference>
<feature type="region of interest" description="Disordered" evidence="6">
    <location>
        <begin position="298"/>
        <end position="398"/>
    </location>
</feature>
<keyword evidence="4" id="KW-0804">Transcription</keyword>
<dbReference type="AlphaFoldDB" id="A0A6A6VIF2"/>
<feature type="compositionally biased region" description="Basic and acidic residues" evidence="6">
    <location>
        <begin position="1"/>
        <end position="11"/>
    </location>
</feature>
<feature type="domain" description="BHLH" evidence="7">
    <location>
        <begin position="385"/>
        <end position="436"/>
    </location>
</feature>
<evidence type="ECO:0000256" key="2">
    <source>
        <dbReference type="ARBA" id="ARBA00023015"/>
    </source>
</evidence>
<evidence type="ECO:0000259" key="7">
    <source>
        <dbReference type="PROSITE" id="PS50888"/>
    </source>
</evidence>
<dbReference type="GO" id="GO:0046983">
    <property type="term" value="F:protein dimerization activity"/>
    <property type="evidence" value="ECO:0007669"/>
    <property type="project" value="InterPro"/>
</dbReference>
<protein>
    <recommendedName>
        <fullName evidence="7">BHLH domain-containing protein</fullName>
    </recommendedName>
</protein>
<evidence type="ECO:0000256" key="4">
    <source>
        <dbReference type="ARBA" id="ARBA00023163"/>
    </source>
</evidence>
<dbReference type="Gene3D" id="4.10.280.10">
    <property type="entry name" value="Helix-loop-helix DNA-binding domain"/>
    <property type="match status" value="1"/>
</dbReference>
<feature type="compositionally biased region" description="Acidic residues" evidence="6">
    <location>
        <begin position="316"/>
        <end position="328"/>
    </location>
</feature>
<proteinExistence type="predicted"/>
<keyword evidence="5" id="KW-0539">Nucleus</keyword>
<dbReference type="InterPro" id="IPR011598">
    <property type="entry name" value="bHLH_dom"/>
</dbReference>
<dbReference type="SUPFAM" id="SSF47459">
    <property type="entry name" value="HLH, helix-loop-helix DNA-binding domain"/>
    <property type="match status" value="1"/>
</dbReference>
<dbReference type="GO" id="GO:0000978">
    <property type="term" value="F:RNA polymerase II cis-regulatory region sequence-specific DNA binding"/>
    <property type="evidence" value="ECO:0007669"/>
    <property type="project" value="TreeGrafter"/>
</dbReference>
<dbReference type="PROSITE" id="PS50888">
    <property type="entry name" value="BHLH"/>
    <property type="match status" value="1"/>
</dbReference>
<dbReference type="InterPro" id="IPR052207">
    <property type="entry name" value="Max-like/E-box_TFs"/>
</dbReference>
<dbReference type="GO" id="GO:0000981">
    <property type="term" value="F:DNA-binding transcription factor activity, RNA polymerase II-specific"/>
    <property type="evidence" value="ECO:0007669"/>
    <property type="project" value="TreeGrafter"/>
</dbReference>
<feature type="compositionally biased region" description="Basic and acidic residues" evidence="6">
    <location>
        <begin position="376"/>
        <end position="397"/>
    </location>
</feature>
<evidence type="ECO:0000313" key="9">
    <source>
        <dbReference type="Proteomes" id="UP000799440"/>
    </source>
</evidence>
<keyword evidence="9" id="KW-1185">Reference proteome</keyword>
<sequence length="452" mass="49349">MEPMEARHAADSSELSLFGCTLRDDPPSHQLLSQDEQEQLDDFFENPPDVHAPQQPVPQTASAAAGEYYAIPPAPYVHGISTNAEQTLQPVFQQPYPTQSIFSPDQTFARNPLLPASTTQPGTETFHNPYNSSLIQQRTARRTTADSPYLLNHSALYASSAASHIGGNGFLPTASTSIDGNTLTSAASPMPDGVATDDNRPLVQTSQGFLPEVIAALLPFHSHRNSVDAQVAAEIAHRPQLAELTRTAGSRPQRMPGKFEWGSDRSFGETGFTPPIPNIETITTERLLLDSQIAFAIPVPKSGNGKRPLAGRDNWGQDDAEGSDDESPAEQLASTTKKRKTSTAGPKATAPASKARKSEAAASLDSRRMSTTSQKPRRENLTEAQKRENHIHSEQRRRNTINRYYEDLRNLVPALRVNGLKKAAIINETAGFLEKLARIEDTFRDLPEDDIG</sequence>
<accession>A0A6A6VIF2</accession>
<evidence type="ECO:0000313" key="8">
    <source>
        <dbReference type="EMBL" id="KAF2748991.1"/>
    </source>
</evidence>
<dbReference type="Proteomes" id="UP000799440">
    <property type="component" value="Unassembled WGS sequence"/>
</dbReference>
<dbReference type="GO" id="GO:0005634">
    <property type="term" value="C:nucleus"/>
    <property type="evidence" value="ECO:0007669"/>
    <property type="project" value="UniProtKB-SubCell"/>
</dbReference>
<feature type="region of interest" description="Disordered" evidence="6">
    <location>
        <begin position="247"/>
        <end position="277"/>
    </location>
</feature>
<evidence type="ECO:0000256" key="6">
    <source>
        <dbReference type="SAM" id="MobiDB-lite"/>
    </source>
</evidence>
<dbReference type="InterPro" id="IPR036638">
    <property type="entry name" value="HLH_DNA-bd_sf"/>
</dbReference>
<dbReference type="EMBL" id="MU006567">
    <property type="protein sequence ID" value="KAF2748991.1"/>
    <property type="molecule type" value="Genomic_DNA"/>
</dbReference>
<name>A0A6A6VIF2_9PLEO</name>
<dbReference type="PANTHER" id="PTHR15741:SF27">
    <property type="entry name" value="TRANSCRIPTION FACTOR AP-4"/>
    <property type="match status" value="1"/>
</dbReference>
<evidence type="ECO:0000256" key="3">
    <source>
        <dbReference type="ARBA" id="ARBA00023125"/>
    </source>
</evidence>
<evidence type="ECO:0000256" key="5">
    <source>
        <dbReference type="ARBA" id="ARBA00023242"/>
    </source>
</evidence>
<dbReference type="OrthoDB" id="5778525at2759"/>
<reference evidence="8" key="1">
    <citation type="journal article" date="2020" name="Stud. Mycol.">
        <title>101 Dothideomycetes genomes: a test case for predicting lifestyles and emergence of pathogens.</title>
        <authorList>
            <person name="Haridas S."/>
            <person name="Albert R."/>
            <person name="Binder M."/>
            <person name="Bloem J."/>
            <person name="Labutti K."/>
            <person name="Salamov A."/>
            <person name="Andreopoulos B."/>
            <person name="Baker S."/>
            <person name="Barry K."/>
            <person name="Bills G."/>
            <person name="Bluhm B."/>
            <person name="Cannon C."/>
            <person name="Castanera R."/>
            <person name="Culley D."/>
            <person name="Daum C."/>
            <person name="Ezra D."/>
            <person name="Gonzalez J."/>
            <person name="Henrissat B."/>
            <person name="Kuo A."/>
            <person name="Liang C."/>
            <person name="Lipzen A."/>
            <person name="Lutzoni F."/>
            <person name="Magnuson J."/>
            <person name="Mondo S."/>
            <person name="Nolan M."/>
            <person name="Ohm R."/>
            <person name="Pangilinan J."/>
            <person name="Park H.-J."/>
            <person name="Ramirez L."/>
            <person name="Alfaro M."/>
            <person name="Sun H."/>
            <person name="Tritt A."/>
            <person name="Yoshinaga Y."/>
            <person name="Zwiers L.-H."/>
            <person name="Turgeon B."/>
            <person name="Goodwin S."/>
            <person name="Spatafora J."/>
            <person name="Crous P."/>
            <person name="Grigoriev I."/>
        </authorList>
    </citation>
    <scope>NUCLEOTIDE SEQUENCE</scope>
    <source>
        <strain evidence="8">CBS 119925</strain>
    </source>
</reference>
<comment type="subcellular location">
    <subcellularLocation>
        <location evidence="1">Nucleus</location>
    </subcellularLocation>
</comment>
<keyword evidence="3" id="KW-0238">DNA-binding</keyword>
<gene>
    <name evidence="8" type="ORF">M011DRAFT_524954</name>
</gene>
<evidence type="ECO:0000256" key="1">
    <source>
        <dbReference type="ARBA" id="ARBA00004123"/>
    </source>
</evidence>
<dbReference type="PANTHER" id="PTHR15741">
    <property type="entry name" value="BASIC HELIX-LOOP-HELIX ZIP TRANSCRIPTION FACTOR"/>
    <property type="match status" value="1"/>
</dbReference>
<organism evidence="8 9">
    <name type="scientific">Sporormia fimetaria CBS 119925</name>
    <dbReference type="NCBI Taxonomy" id="1340428"/>
    <lineage>
        <taxon>Eukaryota</taxon>
        <taxon>Fungi</taxon>
        <taxon>Dikarya</taxon>
        <taxon>Ascomycota</taxon>
        <taxon>Pezizomycotina</taxon>
        <taxon>Dothideomycetes</taxon>
        <taxon>Pleosporomycetidae</taxon>
        <taxon>Pleosporales</taxon>
        <taxon>Sporormiaceae</taxon>
        <taxon>Sporormia</taxon>
    </lineage>
</organism>